<dbReference type="GO" id="GO:0000226">
    <property type="term" value="P:microtubule cytoskeleton organization"/>
    <property type="evidence" value="ECO:0007669"/>
    <property type="project" value="TreeGrafter"/>
</dbReference>
<dbReference type="Gene3D" id="3.10.20.90">
    <property type="entry name" value="Phosphatidylinositol 3-kinase Catalytic Subunit, Chain A, domain 1"/>
    <property type="match status" value="1"/>
</dbReference>
<evidence type="ECO:0000256" key="2">
    <source>
        <dbReference type="ARBA" id="ARBA00022737"/>
    </source>
</evidence>
<dbReference type="GO" id="GO:0043296">
    <property type="term" value="C:apical junction complex"/>
    <property type="evidence" value="ECO:0007669"/>
    <property type="project" value="TreeGrafter"/>
</dbReference>
<keyword evidence="1" id="KW-0132">Cell division</keyword>
<evidence type="ECO:0000313" key="6">
    <source>
        <dbReference type="Proteomes" id="UP000269221"/>
    </source>
</evidence>
<feature type="domain" description="Par3/HAL N-terminal" evidence="4">
    <location>
        <begin position="1"/>
        <end position="50"/>
    </location>
</feature>
<keyword evidence="3" id="KW-0131">Cell cycle</keyword>
<dbReference type="GO" id="GO:0016324">
    <property type="term" value="C:apical plasma membrane"/>
    <property type="evidence" value="ECO:0007669"/>
    <property type="project" value="TreeGrafter"/>
</dbReference>
<reference evidence="5 6" key="1">
    <citation type="submission" date="2018-07" db="EMBL/GenBank/DDBJ databases">
        <title>A high quality draft genome assembly of the barn swallow (H. rustica rustica).</title>
        <authorList>
            <person name="Formenti G."/>
            <person name="Chiara M."/>
            <person name="Poveda L."/>
            <person name="Francoijs K.-J."/>
            <person name="Bonisoli-Alquati A."/>
            <person name="Canova L."/>
            <person name="Gianfranceschi L."/>
            <person name="Horner D.S."/>
            <person name="Saino N."/>
        </authorList>
    </citation>
    <scope>NUCLEOTIDE SEQUENCE [LARGE SCALE GENOMIC DNA]</scope>
    <source>
        <strain evidence="5">Chelidonia</strain>
        <tissue evidence="5">Blood</tissue>
    </source>
</reference>
<evidence type="ECO:0000256" key="1">
    <source>
        <dbReference type="ARBA" id="ARBA00022618"/>
    </source>
</evidence>
<dbReference type="GO" id="GO:0008104">
    <property type="term" value="P:intracellular protein localization"/>
    <property type="evidence" value="ECO:0007669"/>
    <property type="project" value="TreeGrafter"/>
</dbReference>
<dbReference type="PANTHER" id="PTHR16484:SF10">
    <property type="entry name" value="PARTITIONING DEFECTIVE 3 HOMOLOG"/>
    <property type="match status" value="1"/>
</dbReference>
<dbReference type="GO" id="GO:0005938">
    <property type="term" value="C:cell cortex"/>
    <property type="evidence" value="ECO:0007669"/>
    <property type="project" value="TreeGrafter"/>
</dbReference>
<dbReference type="STRING" id="333673.A0A3M0JV82"/>
<evidence type="ECO:0000259" key="4">
    <source>
        <dbReference type="Pfam" id="PF12053"/>
    </source>
</evidence>
<proteinExistence type="predicted"/>
<evidence type="ECO:0000256" key="3">
    <source>
        <dbReference type="ARBA" id="ARBA00023306"/>
    </source>
</evidence>
<dbReference type="Pfam" id="PF12053">
    <property type="entry name" value="Par3_HAL_N_term"/>
    <property type="match status" value="1"/>
</dbReference>
<dbReference type="GO" id="GO:0007155">
    <property type="term" value="P:cell adhesion"/>
    <property type="evidence" value="ECO:0007669"/>
    <property type="project" value="TreeGrafter"/>
</dbReference>
<keyword evidence="6" id="KW-1185">Reference proteome</keyword>
<dbReference type="GO" id="GO:0051660">
    <property type="term" value="P:establishment of centrosome localization"/>
    <property type="evidence" value="ECO:0007669"/>
    <property type="project" value="TreeGrafter"/>
</dbReference>
<evidence type="ECO:0000313" key="5">
    <source>
        <dbReference type="EMBL" id="RMC04818.1"/>
    </source>
</evidence>
<dbReference type="InterPro" id="IPR052213">
    <property type="entry name" value="PAR3"/>
</dbReference>
<gene>
    <name evidence="5" type="ORF">DUI87_17991</name>
</gene>
<name>A0A3M0JV82_HIRRU</name>
<dbReference type="GO" id="GO:0005912">
    <property type="term" value="C:adherens junction"/>
    <property type="evidence" value="ECO:0007669"/>
    <property type="project" value="TreeGrafter"/>
</dbReference>
<accession>A0A3M0JV82</accession>
<protein>
    <recommendedName>
        <fullName evidence="4">Par3/HAL N-terminal domain-containing protein</fullName>
    </recommendedName>
</protein>
<dbReference type="OrthoDB" id="6264899at2759"/>
<dbReference type="AlphaFoldDB" id="A0A3M0JV82"/>
<sequence>MKVTVCFGRTRVVVPCGDGNMKVFSLIQQAVTRYKKAIAKAVLAAVSTRKAGSYQVPKEEEFRQQGRGGHPFLVAIHSWWPSIPGGHPFLVNELWPQHFVQPEEGRDFTHLEFVSGSSRLLEDC</sequence>
<keyword evidence="2" id="KW-0677">Repeat</keyword>
<dbReference type="EMBL" id="QRBI01000123">
    <property type="protein sequence ID" value="RMC04818.1"/>
    <property type="molecule type" value="Genomic_DNA"/>
</dbReference>
<organism evidence="5 6">
    <name type="scientific">Hirundo rustica rustica</name>
    <dbReference type="NCBI Taxonomy" id="333673"/>
    <lineage>
        <taxon>Eukaryota</taxon>
        <taxon>Metazoa</taxon>
        <taxon>Chordata</taxon>
        <taxon>Craniata</taxon>
        <taxon>Vertebrata</taxon>
        <taxon>Euteleostomi</taxon>
        <taxon>Archelosauria</taxon>
        <taxon>Archosauria</taxon>
        <taxon>Dinosauria</taxon>
        <taxon>Saurischia</taxon>
        <taxon>Theropoda</taxon>
        <taxon>Coelurosauria</taxon>
        <taxon>Aves</taxon>
        <taxon>Neognathae</taxon>
        <taxon>Neoaves</taxon>
        <taxon>Telluraves</taxon>
        <taxon>Australaves</taxon>
        <taxon>Passeriformes</taxon>
        <taxon>Sylvioidea</taxon>
        <taxon>Hirundinidae</taxon>
        <taxon>Hirundo</taxon>
    </lineage>
</organism>
<dbReference type="GO" id="GO:0030010">
    <property type="term" value="P:establishment of cell polarity"/>
    <property type="evidence" value="ECO:0007669"/>
    <property type="project" value="TreeGrafter"/>
</dbReference>
<dbReference type="GO" id="GO:0045197">
    <property type="term" value="P:establishment or maintenance of epithelial cell apical/basal polarity"/>
    <property type="evidence" value="ECO:0007669"/>
    <property type="project" value="TreeGrafter"/>
</dbReference>
<comment type="caution">
    <text evidence="5">The sequence shown here is derived from an EMBL/GenBank/DDBJ whole genome shotgun (WGS) entry which is preliminary data.</text>
</comment>
<dbReference type="PANTHER" id="PTHR16484">
    <property type="entry name" value="PARTITIONING DEFECTIVE 3 RELATED"/>
    <property type="match status" value="1"/>
</dbReference>
<dbReference type="InterPro" id="IPR021922">
    <property type="entry name" value="Par3/HAL_N"/>
</dbReference>
<dbReference type="GO" id="GO:0035091">
    <property type="term" value="F:phosphatidylinositol binding"/>
    <property type="evidence" value="ECO:0007669"/>
    <property type="project" value="TreeGrafter"/>
</dbReference>
<dbReference type="GO" id="GO:0051301">
    <property type="term" value="P:cell division"/>
    <property type="evidence" value="ECO:0007669"/>
    <property type="project" value="UniProtKB-KW"/>
</dbReference>
<dbReference type="Proteomes" id="UP000269221">
    <property type="component" value="Unassembled WGS sequence"/>
</dbReference>